<dbReference type="Pfam" id="PF05649">
    <property type="entry name" value="Peptidase_M13_N"/>
    <property type="match status" value="1"/>
</dbReference>
<dbReference type="EMBL" id="RAPN01000001">
    <property type="protein sequence ID" value="RKD92756.1"/>
    <property type="molecule type" value="Genomic_DNA"/>
</dbReference>
<dbReference type="InterPro" id="IPR024079">
    <property type="entry name" value="MetalloPept_cat_dom_sf"/>
</dbReference>
<keyword evidence="6" id="KW-0862">Zinc</keyword>
<keyword evidence="11" id="KW-1185">Reference proteome</keyword>
<organism evidence="10 11">
    <name type="scientific">Mangrovibacterium diazotrophicum</name>
    <dbReference type="NCBI Taxonomy" id="1261403"/>
    <lineage>
        <taxon>Bacteria</taxon>
        <taxon>Pseudomonadati</taxon>
        <taxon>Bacteroidota</taxon>
        <taxon>Bacteroidia</taxon>
        <taxon>Marinilabiliales</taxon>
        <taxon>Prolixibacteraceae</taxon>
        <taxon>Mangrovibacterium</taxon>
    </lineage>
</organism>
<gene>
    <name evidence="10" type="ORF">BC643_3133</name>
</gene>
<evidence type="ECO:0000313" key="11">
    <source>
        <dbReference type="Proteomes" id="UP000283387"/>
    </source>
</evidence>
<evidence type="ECO:0000256" key="5">
    <source>
        <dbReference type="ARBA" id="ARBA00022801"/>
    </source>
</evidence>
<dbReference type="Proteomes" id="UP000283387">
    <property type="component" value="Unassembled WGS sequence"/>
</dbReference>
<comment type="caution">
    <text evidence="10">The sequence shown here is derived from an EMBL/GenBank/DDBJ whole genome shotgun (WGS) entry which is preliminary data.</text>
</comment>
<feature type="domain" description="Peptidase M13 C-terminal" evidence="8">
    <location>
        <begin position="495"/>
        <end position="693"/>
    </location>
</feature>
<evidence type="ECO:0000256" key="2">
    <source>
        <dbReference type="ARBA" id="ARBA00007357"/>
    </source>
</evidence>
<dbReference type="GO" id="GO:0016485">
    <property type="term" value="P:protein processing"/>
    <property type="evidence" value="ECO:0007669"/>
    <property type="project" value="TreeGrafter"/>
</dbReference>
<feature type="domain" description="Peptidase M13 N-terminal" evidence="9">
    <location>
        <begin position="63"/>
        <end position="443"/>
    </location>
</feature>
<dbReference type="PANTHER" id="PTHR11733">
    <property type="entry name" value="ZINC METALLOPROTEASE FAMILY M13 NEPRILYSIN-RELATED"/>
    <property type="match status" value="1"/>
</dbReference>
<dbReference type="InterPro" id="IPR008753">
    <property type="entry name" value="Peptidase_M13_N"/>
</dbReference>
<dbReference type="Pfam" id="PF01431">
    <property type="entry name" value="Peptidase_M13"/>
    <property type="match status" value="1"/>
</dbReference>
<evidence type="ECO:0000256" key="7">
    <source>
        <dbReference type="ARBA" id="ARBA00023049"/>
    </source>
</evidence>
<accession>A0A419WBH3</accession>
<dbReference type="SUPFAM" id="SSF55486">
    <property type="entry name" value="Metalloproteases ('zincins'), catalytic domain"/>
    <property type="match status" value="1"/>
</dbReference>
<dbReference type="AlphaFoldDB" id="A0A419WBH3"/>
<proteinExistence type="inferred from homology"/>
<keyword evidence="7" id="KW-0482">Metalloprotease</keyword>
<dbReference type="PRINTS" id="PR00786">
    <property type="entry name" value="NEPRILYSIN"/>
</dbReference>
<dbReference type="InterPro" id="IPR018497">
    <property type="entry name" value="Peptidase_M13_C"/>
</dbReference>
<evidence type="ECO:0000259" key="8">
    <source>
        <dbReference type="Pfam" id="PF01431"/>
    </source>
</evidence>
<dbReference type="GO" id="GO:0005886">
    <property type="term" value="C:plasma membrane"/>
    <property type="evidence" value="ECO:0007669"/>
    <property type="project" value="TreeGrafter"/>
</dbReference>
<dbReference type="GO" id="GO:0004222">
    <property type="term" value="F:metalloendopeptidase activity"/>
    <property type="evidence" value="ECO:0007669"/>
    <property type="project" value="InterPro"/>
</dbReference>
<reference evidence="10 11" key="1">
    <citation type="submission" date="2018-09" db="EMBL/GenBank/DDBJ databases">
        <title>Genomic Encyclopedia of Archaeal and Bacterial Type Strains, Phase II (KMG-II): from individual species to whole genera.</title>
        <authorList>
            <person name="Goeker M."/>
        </authorList>
    </citation>
    <scope>NUCLEOTIDE SEQUENCE [LARGE SCALE GENOMIC DNA]</scope>
    <source>
        <strain evidence="10 11">DSM 27148</strain>
    </source>
</reference>
<dbReference type="PANTHER" id="PTHR11733:SF167">
    <property type="entry name" value="FI17812P1-RELATED"/>
    <property type="match status" value="1"/>
</dbReference>
<keyword evidence="5" id="KW-0378">Hydrolase</keyword>
<protein>
    <submittedName>
        <fullName evidence="10">Putative endopeptidase</fullName>
    </submittedName>
</protein>
<dbReference type="PROSITE" id="PS51885">
    <property type="entry name" value="NEPRILYSIN"/>
    <property type="match status" value="1"/>
</dbReference>
<evidence type="ECO:0000256" key="4">
    <source>
        <dbReference type="ARBA" id="ARBA00022723"/>
    </source>
</evidence>
<dbReference type="GO" id="GO:0046872">
    <property type="term" value="F:metal ion binding"/>
    <property type="evidence" value="ECO:0007669"/>
    <property type="project" value="UniProtKB-KW"/>
</dbReference>
<dbReference type="InterPro" id="IPR042089">
    <property type="entry name" value="Peptidase_M13_dom_2"/>
</dbReference>
<comment type="similarity">
    <text evidence="2">Belongs to the peptidase M13 family.</text>
</comment>
<evidence type="ECO:0000313" key="10">
    <source>
        <dbReference type="EMBL" id="RKD92756.1"/>
    </source>
</evidence>
<evidence type="ECO:0000256" key="3">
    <source>
        <dbReference type="ARBA" id="ARBA00022670"/>
    </source>
</evidence>
<dbReference type="Gene3D" id="1.10.1380.10">
    <property type="entry name" value="Neutral endopeptidase , domain2"/>
    <property type="match status" value="1"/>
</dbReference>
<comment type="cofactor">
    <cofactor evidence="1">
        <name>Zn(2+)</name>
        <dbReference type="ChEBI" id="CHEBI:29105"/>
    </cofactor>
</comment>
<evidence type="ECO:0000256" key="1">
    <source>
        <dbReference type="ARBA" id="ARBA00001947"/>
    </source>
</evidence>
<name>A0A419WBH3_9BACT</name>
<keyword evidence="4" id="KW-0479">Metal-binding</keyword>
<dbReference type="Gene3D" id="3.40.390.10">
    <property type="entry name" value="Collagenase (Catalytic Domain)"/>
    <property type="match status" value="1"/>
</dbReference>
<evidence type="ECO:0000256" key="6">
    <source>
        <dbReference type="ARBA" id="ARBA00022833"/>
    </source>
</evidence>
<dbReference type="CDD" id="cd08662">
    <property type="entry name" value="M13"/>
    <property type="match status" value="1"/>
</dbReference>
<evidence type="ECO:0000259" key="9">
    <source>
        <dbReference type="Pfam" id="PF05649"/>
    </source>
</evidence>
<sequence length="701" mass="79408">MSRLTIATLNSKQIKFILQMKTYKFLLPAFVALIAMVDCNRPTADSESGPDALAAHIDSTITPGDDFFLFANGKWFKENPIPASEMYNGIFQIIQDTVNAQVRNICESAAALDKAEPGSAKQKIGDAFYTGMDSISLNAAGIEPVQKYLDQIDQVQDLQSFFKEAAFVHLTAASPMLGIYVGQDDKISSKNAVNIYQGGLSLPDRDYYFATDDRAKTVRSEFVNYIDSMFTIMGYDATKASAAAESVMKLETDLAKASRKREDTRDPLKNYTKLSFKQLNDLAPNLDWTLFSSEMGFSQIDTVIVGQPEFLTALNGYLKSYPLSVWKDYLKLHFLDGVASYLDDHTFMTSFNFYSKTLRGIEEPRPRWKRVVGTTNSLLGDLIGQVYVEDYLPKGTKEKLEEIGNAIKDVYAERIKNLDWMTEETKVKALHKLDAMIMKVGYPDQWKDLSSLQIDRSSYVQNVMNASEWYTRYNISKYGQPVDRKEWHMQPQTYNAYYNPSNNEIVVPGCNIMVPGYESKMADDAILYAIIGGSTFGHEMTHGFDDQGSKYDEKGNLNNWWTPEDSIRFYSKTKMIVEQFDGYVAVDSLHINGDMTQGENIADLGGIMMGYEAFQKRPQYETNEIIAGLSPDQRFFLGYAMAWMLNMRPEAVANQVRSDVHSPAKFRVNGPLADMDAFYKTFNVKEGDAMWRPDSLRVKIW</sequence>
<dbReference type="InterPro" id="IPR000718">
    <property type="entry name" value="Peptidase_M13"/>
</dbReference>
<keyword evidence="3" id="KW-0645">Protease</keyword>